<dbReference type="InterPro" id="IPR011990">
    <property type="entry name" value="TPR-like_helical_dom_sf"/>
</dbReference>
<sequence length="888" mass="102122">MKSSCEKFLILSVGVVLLITACSTRKNTLVSRNYHNLTAYYNYYFNGNKSYLKGVEKAENTYPLNYTNLLPVFTFGNKQMAGSLAGDMDRAVKKGSALIARHSLTVKPKPKSGILSKKYRAFYNQNEFCAWVPEAYLLIGKASVYSNDFDKAQQTFDFMFTQYPNNPILFEAKLWNARIEALLGRYEQSQEMLRSLETDKKLPEELKPELNFSFADLNIKRKSYREAIPYLEKAMEYRWHKSKRIRLTYLLGQLYEKVGQIEQSISYFKRVTRMNPPYETAFNAQIKLANLFQEGQKGKDLRKLLYKMAKDDKNIEYLDLVYYALSRIDLAEGNKNAAIENLTISVSKSVSNDFQKGLSSTTLADLYFERPNYIMAQAYYDTAVSVIDENYPDYAQVKLKADNLTELITNLRIVSHQDSLQRVALMSEPDRNALIAELIVRVQEEEQQKRKEEEEQRFNTSLYQQQQASQNLAGQQGGKWYFYNSATLGVGLSEFQMLWGKRKLEDNWRRKNKGISALIVTEQNDEVKEQAIAVQKVALSNKSREFYLLDLPLSDSAMKASISKVESSLIKAAEVYQNKMKDYPAAIKLYEEFAQRFQSSENLVAVYFNLYQLSKANNDNSRTTKYRDLLVTRFPNSPFAMAISNPDYLNTMKRQLAEEENGYQTIYTLVSNNQYAEAERLLTAAVTRYPKSNLMPKYDLLMAICKGGPGNLGDYRNALVEVSKKHPDTEEGKQATEMVAALNKLELKLTLGGNTESTSPKTDASKLSITYTDSDGEQYFMVVITNKMDLNRVKFNLVSFNLDNYINDNLNIASSQLNQSFNQIVVDVFPNKAKALDYYQRIKTQPDLFLNATAEECTFFLISKENYALFVAEKNIQNYLIFFKQYYK</sequence>
<keyword evidence="3" id="KW-1185">Reference proteome</keyword>
<name>A0A1G6LX58_9BACT</name>
<evidence type="ECO:0000256" key="1">
    <source>
        <dbReference type="PROSITE-ProRule" id="PRU00339"/>
    </source>
</evidence>
<dbReference type="PROSITE" id="PS51257">
    <property type="entry name" value="PROKAR_LIPOPROTEIN"/>
    <property type="match status" value="1"/>
</dbReference>
<feature type="repeat" description="TPR" evidence="1">
    <location>
        <begin position="245"/>
        <end position="278"/>
    </location>
</feature>
<evidence type="ECO:0000313" key="3">
    <source>
        <dbReference type="Proteomes" id="UP000199452"/>
    </source>
</evidence>
<dbReference type="SMART" id="SM00028">
    <property type="entry name" value="TPR"/>
    <property type="match status" value="4"/>
</dbReference>
<dbReference type="InterPro" id="IPR019734">
    <property type="entry name" value="TPR_rpt"/>
</dbReference>
<keyword evidence="1" id="KW-0802">TPR repeat</keyword>
<gene>
    <name evidence="2" type="ORF">SAMN05216323_103319</name>
</gene>
<evidence type="ECO:0000313" key="2">
    <source>
        <dbReference type="EMBL" id="SDC47888.1"/>
    </source>
</evidence>
<proteinExistence type="predicted"/>
<dbReference type="SUPFAM" id="SSF48452">
    <property type="entry name" value="TPR-like"/>
    <property type="match status" value="1"/>
</dbReference>
<protein>
    <submittedName>
        <fullName evidence="2">Tetratricopeptide repeat-containing protein</fullName>
    </submittedName>
</protein>
<feature type="repeat" description="TPR" evidence="1">
    <location>
        <begin position="133"/>
        <end position="166"/>
    </location>
</feature>
<dbReference type="AlphaFoldDB" id="A0A1G6LX58"/>
<organism evidence="2 3">
    <name type="scientific">Williamwhitmania taraxaci</name>
    <dbReference type="NCBI Taxonomy" id="1640674"/>
    <lineage>
        <taxon>Bacteria</taxon>
        <taxon>Pseudomonadati</taxon>
        <taxon>Bacteroidota</taxon>
        <taxon>Bacteroidia</taxon>
        <taxon>Bacteroidales</taxon>
        <taxon>Williamwhitmaniaceae</taxon>
        <taxon>Williamwhitmania</taxon>
    </lineage>
</organism>
<dbReference type="EMBL" id="FMYP01000033">
    <property type="protein sequence ID" value="SDC47888.1"/>
    <property type="molecule type" value="Genomic_DNA"/>
</dbReference>
<dbReference type="Gene3D" id="1.25.40.10">
    <property type="entry name" value="Tetratricopeptide repeat domain"/>
    <property type="match status" value="4"/>
</dbReference>
<dbReference type="Pfam" id="PF13174">
    <property type="entry name" value="TPR_6"/>
    <property type="match status" value="1"/>
</dbReference>
<dbReference type="Proteomes" id="UP000199452">
    <property type="component" value="Unassembled WGS sequence"/>
</dbReference>
<dbReference type="Pfam" id="PF13181">
    <property type="entry name" value="TPR_8"/>
    <property type="match status" value="1"/>
</dbReference>
<dbReference type="PROSITE" id="PS50005">
    <property type="entry name" value="TPR"/>
    <property type="match status" value="2"/>
</dbReference>
<accession>A0A1G6LX58</accession>
<dbReference type="RefSeq" id="WP_170830066.1">
    <property type="nucleotide sequence ID" value="NZ_FMYP01000033.1"/>
</dbReference>
<dbReference type="STRING" id="1640674.SAMN05216323_103319"/>
<reference evidence="2 3" key="1">
    <citation type="submission" date="2016-09" db="EMBL/GenBank/DDBJ databases">
        <authorList>
            <person name="Capua I."/>
            <person name="De Benedictis P."/>
            <person name="Joannis T."/>
            <person name="Lombin L.H."/>
            <person name="Cattoli G."/>
        </authorList>
    </citation>
    <scope>NUCLEOTIDE SEQUENCE [LARGE SCALE GENOMIC DNA]</scope>
    <source>
        <strain evidence="2 3">A7P-90m</strain>
    </source>
</reference>